<organism evidence="8">
    <name type="scientific">marine metagenome</name>
    <dbReference type="NCBI Taxonomy" id="408172"/>
    <lineage>
        <taxon>unclassified sequences</taxon>
        <taxon>metagenomes</taxon>
        <taxon>ecological metagenomes</taxon>
    </lineage>
</organism>
<evidence type="ECO:0000256" key="4">
    <source>
        <dbReference type="ARBA" id="ARBA00022989"/>
    </source>
</evidence>
<dbReference type="AlphaFoldDB" id="A0A382BYG1"/>
<accession>A0A382BYG1</accession>
<feature type="transmembrane region" description="Helical" evidence="6">
    <location>
        <begin position="328"/>
        <end position="349"/>
    </location>
</feature>
<feature type="transmembrane region" description="Helical" evidence="6">
    <location>
        <begin position="370"/>
        <end position="396"/>
    </location>
</feature>
<feature type="transmembrane region" description="Helical" evidence="6">
    <location>
        <begin position="68"/>
        <end position="86"/>
    </location>
</feature>
<reference evidence="8" key="1">
    <citation type="submission" date="2018-05" db="EMBL/GenBank/DDBJ databases">
        <authorList>
            <person name="Lanie J.A."/>
            <person name="Ng W.-L."/>
            <person name="Kazmierczak K.M."/>
            <person name="Andrzejewski T.M."/>
            <person name="Davidsen T.M."/>
            <person name="Wayne K.J."/>
            <person name="Tettelin H."/>
            <person name="Glass J.I."/>
            <person name="Rusch D."/>
            <person name="Podicherti R."/>
            <person name="Tsui H.-C.T."/>
            <person name="Winkler M.E."/>
        </authorList>
    </citation>
    <scope>NUCLEOTIDE SEQUENCE</scope>
</reference>
<dbReference type="InterPro" id="IPR003838">
    <property type="entry name" value="ABC3_permease_C"/>
</dbReference>
<keyword evidence="3 6" id="KW-0812">Transmembrane</keyword>
<evidence type="ECO:0000256" key="2">
    <source>
        <dbReference type="ARBA" id="ARBA00022475"/>
    </source>
</evidence>
<protein>
    <recommendedName>
        <fullName evidence="7">ABC3 transporter permease C-terminal domain-containing protein</fullName>
    </recommendedName>
</protein>
<evidence type="ECO:0000313" key="8">
    <source>
        <dbReference type="EMBL" id="SVB18649.1"/>
    </source>
</evidence>
<dbReference type="EMBL" id="UINC01031891">
    <property type="protein sequence ID" value="SVB18649.1"/>
    <property type="molecule type" value="Genomic_DNA"/>
</dbReference>
<feature type="non-terminal residue" evidence="8">
    <location>
        <position position="1"/>
    </location>
</feature>
<keyword evidence="4 6" id="KW-1133">Transmembrane helix</keyword>
<evidence type="ECO:0000256" key="5">
    <source>
        <dbReference type="ARBA" id="ARBA00023136"/>
    </source>
</evidence>
<sequence>ALILIMFSILAATSLSTGLFFSSGILLLLSALTFFSIWLSGRKSTSLNHNTTIKMGARNSARHPERSMICTTLIGCACFIIVAVGANRHSDTPRISHLQKASGSGGFAWVAESAIPLHQDLNSETDRFELGFSDSESKSFHGHHIYSCRLLPGEDTSCLNLYQPQKPHILGVTNDFIQRGGFQFHQQIEKRKNPWELLNQNIEEGVVPVIGDYNSVLWILHLGLGKDLIIQNESGQELRLRFVGLLQSSIFQSELLMSETNFTKHFSSQSGYGYFLIQTPNSNRNVEKVAHILEEKLGDYGFDATNTTEKLANYRAVENTYLSTFQTLGGLGLLLGTFGLGILLLRNTIERRGELAMLRAVGFRQSTLSTMILAENAFLLAVGILIGTSSALTAIAPHLIKSGTEVPWISLVVTLILVFSVGITASAVGIWVGFKIPLLMALKEK</sequence>
<name>A0A382BYG1_9ZZZZ</name>
<comment type="subcellular location">
    <subcellularLocation>
        <location evidence="1">Cell membrane</location>
        <topology evidence="1">Multi-pass membrane protein</topology>
    </subcellularLocation>
</comment>
<dbReference type="InterPro" id="IPR051125">
    <property type="entry name" value="ABC-4/HrtB_transporter"/>
</dbReference>
<feature type="transmembrane region" description="Helical" evidence="6">
    <location>
        <begin position="408"/>
        <end position="434"/>
    </location>
</feature>
<dbReference type="PANTHER" id="PTHR43738">
    <property type="entry name" value="ABC TRANSPORTER, MEMBRANE PROTEIN"/>
    <property type="match status" value="1"/>
</dbReference>
<keyword evidence="2" id="KW-1003">Cell membrane</keyword>
<dbReference type="Pfam" id="PF02687">
    <property type="entry name" value="FtsX"/>
    <property type="match status" value="1"/>
</dbReference>
<gene>
    <name evidence="8" type="ORF">METZ01_LOCUS171503</name>
</gene>
<dbReference type="GO" id="GO:0005886">
    <property type="term" value="C:plasma membrane"/>
    <property type="evidence" value="ECO:0007669"/>
    <property type="project" value="UniProtKB-SubCell"/>
</dbReference>
<evidence type="ECO:0000256" key="6">
    <source>
        <dbReference type="SAM" id="Phobius"/>
    </source>
</evidence>
<keyword evidence="5 6" id="KW-0472">Membrane</keyword>
<feature type="domain" description="ABC3 transporter permease C-terminal" evidence="7">
    <location>
        <begin position="329"/>
        <end position="437"/>
    </location>
</feature>
<evidence type="ECO:0000256" key="1">
    <source>
        <dbReference type="ARBA" id="ARBA00004651"/>
    </source>
</evidence>
<evidence type="ECO:0000259" key="7">
    <source>
        <dbReference type="Pfam" id="PF02687"/>
    </source>
</evidence>
<dbReference type="PANTHER" id="PTHR43738:SF2">
    <property type="entry name" value="ABC TRANSPORTER PERMEASE"/>
    <property type="match status" value="1"/>
</dbReference>
<evidence type="ECO:0000256" key="3">
    <source>
        <dbReference type="ARBA" id="ARBA00022692"/>
    </source>
</evidence>
<feature type="transmembrane region" description="Helical" evidence="6">
    <location>
        <begin position="20"/>
        <end position="39"/>
    </location>
</feature>
<proteinExistence type="predicted"/>